<reference evidence="1 2" key="1">
    <citation type="submission" date="2014-12" db="EMBL/GenBank/DDBJ databases">
        <title>Comparative genomics of the lactic acid bacteria isolated from the honey bee gut.</title>
        <authorList>
            <person name="Ellegaard K.M."/>
            <person name="Tamarit D."/>
            <person name="Javelind E."/>
            <person name="Olofsson T."/>
            <person name="Andersson S.G."/>
            <person name="Vasquez A."/>
        </authorList>
    </citation>
    <scope>NUCLEOTIDE SEQUENCE [LARGE SCALE GENOMIC DNA]</scope>
    <source>
        <strain evidence="1 2">Hon2</strain>
    </source>
</reference>
<dbReference type="Proteomes" id="UP000033695">
    <property type="component" value="Unassembled WGS sequence"/>
</dbReference>
<evidence type="ECO:0000313" key="1">
    <source>
        <dbReference type="EMBL" id="KJY51172.1"/>
    </source>
</evidence>
<accession>A0A0F4KX48</accession>
<dbReference type="AlphaFoldDB" id="A0A0F4KX48"/>
<keyword evidence="1" id="KW-0808">Transferase</keyword>
<evidence type="ECO:0000313" key="2">
    <source>
        <dbReference type="Proteomes" id="UP000033695"/>
    </source>
</evidence>
<dbReference type="HOGENOM" id="CLU_095653_0_0_9"/>
<dbReference type="PATRIC" id="fig|1218508.4.peg.224"/>
<dbReference type="EMBL" id="JXBZ01000002">
    <property type="protein sequence ID" value="KJY51172.1"/>
    <property type="molecule type" value="Genomic_DNA"/>
</dbReference>
<name>A0A0F4KX48_9LACO</name>
<keyword evidence="1" id="KW-0012">Acyltransferase</keyword>
<protein>
    <submittedName>
        <fullName evidence="1">1-acyl-sn-glycerol-3-phosphate acyltransferase</fullName>
    </submittedName>
</protein>
<proteinExistence type="predicted"/>
<dbReference type="RefSeq" id="WP_045922125.1">
    <property type="nucleotide sequence ID" value="NZ_JBHTHW010000004.1"/>
</dbReference>
<keyword evidence="2" id="KW-1185">Reference proteome</keyword>
<dbReference type="STRING" id="1218508.JG29_02170"/>
<comment type="caution">
    <text evidence="1">The sequence shown here is derived from an EMBL/GenBank/DDBJ whole genome shotgun (WGS) entry which is preliminary data.</text>
</comment>
<dbReference type="OrthoDB" id="1841587at2"/>
<organism evidence="1 2">
    <name type="scientific">Bombilactobacillus mellis</name>
    <dbReference type="NCBI Taxonomy" id="1218508"/>
    <lineage>
        <taxon>Bacteria</taxon>
        <taxon>Bacillati</taxon>
        <taxon>Bacillota</taxon>
        <taxon>Bacilli</taxon>
        <taxon>Lactobacillales</taxon>
        <taxon>Lactobacillaceae</taxon>
        <taxon>Bombilactobacillus</taxon>
    </lineage>
</organism>
<sequence>MSRQRPIYYYQNFEEDFVQAPQQNLRLPLDYSWQQSNNFSQLLKSRISTRLARAFSYLLCNYYLKIKFSQAQILIPYQQQGLFLYCNHTLMVGDAFWPFQLFNQQKIALIAEPANLSLPVIGKLLPWAGALITPSYSHQMPQFLTAIAHRIKTKKAVIIYPEAHVWPYYTGIRPLNLAAFHYPVRYHAPSFCATVTYQRPLHGQRPQITIYVDGPFWPDQQQTSKQQQLQLQRQITTCLQKRSTFSNYEYIIYRPRSNP</sequence>
<dbReference type="GO" id="GO:0016746">
    <property type="term" value="F:acyltransferase activity"/>
    <property type="evidence" value="ECO:0007669"/>
    <property type="project" value="UniProtKB-KW"/>
</dbReference>
<gene>
    <name evidence="1" type="ORF">JG29_02170</name>
</gene>